<accession>Q0ZKJ6</accession>
<sequence length="44" mass="5260">MVIKIVANIKKVLFDFAFINIIDDYQKFNPHKKTQEVYKLLVSF</sequence>
<geneLocation type="plasmid" evidence="1">
    <name>pLEW6932</name>
</geneLocation>
<keyword evidence="1" id="KW-0614">Plasmid</keyword>
<organism evidence="1">
    <name type="scientific">Staphylococcus sp. 693-2</name>
    <dbReference type="NCBI Taxonomy" id="373067"/>
    <lineage>
        <taxon>Bacteria</taxon>
        <taxon>Bacillati</taxon>
        <taxon>Bacillota</taxon>
        <taxon>Bacilli</taxon>
        <taxon>Bacillales</taxon>
        <taxon>Staphylococcaceae</taxon>
        <taxon>Staphylococcus</taxon>
    </lineage>
</organism>
<reference evidence="1" key="1">
    <citation type="journal article" date="2006" name="Appl. Environ. Microbiol.">
        <title>Facile recovery of individual high-molecular-weight, low-copy-number natural plasmids for genomic sequencing.</title>
        <authorList>
            <person name="Williams L.E."/>
            <person name="Detter C."/>
            <person name="Barry K."/>
            <person name="Lapidus A."/>
            <person name="Summers A.O."/>
        </authorList>
    </citation>
    <scope>NUCLEOTIDE SEQUENCE</scope>
    <source>
        <strain evidence="1">693-2</strain>
        <plasmid evidence="1">pLEW6932</plasmid>
    </source>
</reference>
<protein>
    <submittedName>
        <fullName evidence="1">Uncharacterized protein</fullName>
    </submittedName>
</protein>
<name>Q0ZKJ6_9STAP</name>
<dbReference type="EMBL" id="DQ390456">
    <property type="protein sequence ID" value="ABG49278.1"/>
    <property type="molecule type" value="Genomic_DNA"/>
</dbReference>
<evidence type="ECO:0000313" key="1">
    <source>
        <dbReference type="EMBL" id="ABG49278.1"/>
    </source>
</evidence>
<dbReference type="AlphaFoldDB" id="Q0ZKJ6"/>
<proteinExistence type="predicted"/>